<keyword evidence="3" id="KW-1185">Reference proteome</keyword>
<comment type="caution">
    <text evidence="2">The sequence shown here is derived from an EMBL/GenBank/DDBJ whole genome shotgun (WGS) entry which is preliminary data.</text>
</comment>
<proteinExistence type="predicted"/>
<gene>
    <name evidence="2" type="ORF">KC19_3G002600</name>
</gene>
<reference evidence="2" key="1">
    <citation type="submission" date="2020-06" db="EMBL/GenBank/DDBJ databases">
        <title>WGS assembly of Ceratodon purpureus strain R40.</title>
        <authorList>
            <person name="Carey S.B."/>
            <person name="Jenkins J."/>
            <person name="Shu S."/>
            <person name="Lovell J.T."/>
            <person name="Sreedasyam A."/>
            <person name="Maumus F."/>
            <person name="Tiley G.P."/>
            <person name="Fernandez-Pozo N."/>
            <person name="Barry K."/>
            <person name="Chen C."/>
            <person name="Wang M."/>
            <person name="Lipzen A."/>
            <person name="Daum C."/>
            <person name="Saski C.A."/>
            <person name="Payton A.C."/>
            <person name="Mcbreen J.C."/>
            <person name="Conrad R.E."/>
            <person name="Kollar L.M."/>
            <person name="Olsson S."/>
            <person name="Huttunen S."/>
            <person name="Landis J.B."/>
            <person name="Wickett N.J."/>
            <person name="Johnson M.G."/>
            <person name="Rensing S.A."/>
            <person name="Grimwood J."/>
            <person name="Schmutz J."/>
            <person name="Mcdaniel S.F."/>
        </authorList>
    </citation>
    <scope>NUCLEOTIDE SEQUENCE</scope>
    <source>
        <strain evidence="2">R40</strain>
    </source>
</reference>
<accession>A0A8T0IGX9</accession>
<organism evidence="2 3">
    <name type="scientific">Ceratodon purpureus</name>
    <name type="common">Fire moss</name>
    <name type="synonym">Dicranum purpureum</name>
    <dbReference type="NCBI Taxonomy" id="3225"/>
    <lineage>
        <taxon>Eukaryota</taxon>
        <taxon>Viridiplantae</taxon>
        <taxon>Streptophyta</taxon>
        <taxon>Embryophyta</taxon>
        <taxon>Bryophyta</taxon>
        <taxon>Bryophytina</taxon>
        <taxon>Bryopsida</taxon>
        <taxon>Dicranidae</taxon>
        <taxon>Pseudoditrichales</taxon>
        <taxon>Ditrichaceae</taxon>
        <taxon>Ceratodon</taxon>
    </lineage>
</organism>
<name>A0A8T0IGX9_CERPU</name>
<dbReference type="AlphaFoldDB" id="A0A8T0IGX9"/>
<dbReference type="EMBL" id="CM026423">
    <property type="protein sequence ID" value="KAG0581713.1"/>
    <property type="molecule type" value="Genomic_DNA"/>
</dbReference>
<dbReference type="Proteomes" id="UP000822688">
    <property type="component" value="Chromosome 3"/>
</dbReference>
<feature type="region of interest" description="Disordered" evidence="1">
    <location>
        <begin position="1"/>
        <end position="33"/>
    </location>
</feature>
<evidence type="ECO:0000313" key="2">
    <source>
        <dbReference type="EMBL" id="KAG0581713.1"/>
    </source>
</evidence>
<sequence length="98" mass="11107">MTIDSKPKTSGTPNWSDHPGCTHDHPFISSSKPEPTQYIDAKTTILHTNVVNSWTRSQIISDPLQLLCKPSPNLIFLSLHTMHTLQLSLHRHFCAHLR</sequence>
<evidence type="ECO:0000313" key="3">
    <source>
        <dbReference type="Proteomes" id="UP000822688"/>
    </source>
</evidence>
<evidence type="ECO:0000256" key="1">
    <source>
        <dbReference type="SAM" id="MobiDB-lite"/>
    </source>
</evidence>
<protein>
    <submittedName>
        <fullName evidence="2">Uncharacterized protein</fullName>
    </submittedName>
</protein>